<reference evidence="3" key="2">
    <citation type="submission" date="2023-05" db="EMBL/GenBank/DDBJ databases">
        <authorList>
            <person name="Fouks B."/>
        </authorList>
    </citation>
    <scope>NUCLEOTIDE SEQUENCE</scope>
    <source>
        <strain evidence="3">Stay&amp;Tobe</strain>
        <tissue evidence="3">Testes</tissue>
    </source>
</reference>
<accession>A0AAD7ZKL2</accession>
<dbReference type="AlphaFoldDB" id="A0AAD7ZKL2"/>
<dbReference type="InterPro" id="IPR051336">
    <property type="entry name" value="RhoGEF_Guanine_NuclExch_SF"/>
</dbReference>
<evidence type="ECO:0000256" key="1">
    <source>
        <dbReference type="ARBA" id="ARBA00022658"/>
    </source>
</evidence>
<comment type="caution">
    <text evidence="3">The sequence shown here is derived from an EMBL/GenBank/DDBJ whole genome shotgun (WGS) entry which is preliminary data.</text>
</comment>
<feature type="non-terminal residue" evidence="3">
    <location>
        <position position="1"/>
    </location>
</feature>
<feature type="non-terminal residue" evidence="3">
    <location>
        <position position="174"/>
    </location>
</feature>
<evidence type="ECO:0000313" key="4">
    <source>
        <dbReference type="Proteomes" id="UP001233999"/>
    </source>
</evidence>
<dbReference type="SUPFAM" id="SSF48065">
    <property type="entry name" value="DBL homology domain (DH-domain)"/>
    <property type="match status" value="1"/>
</dbReference>
<feature type="domain" description="DH" evidence="2">
    <location>
        <begin position="60"/>
        <end position="174"/>
    </location>
</feature>
<sequence>SYKCSGKCLNSKSDLQWLVRLFDDPTREGWVPSTVLKPVGGEEVNGKHSDHMGLEHSLQKREAAVRELVETEEEFGRDLQQVVEHYLKPLDSSTVPRIVRDNKDLIFSNFKQIADFHNTVLIEGVKYYASEPRMLGRTFLRLERDFDKHVAYCRDEPLAQEFLHENDAVRDFFE</sequence>
<evidence type="ECO:0000259" key="2">
    <source>
        <dbReference type="PROSITE" id="PS50010"/>
    </source>
</evidence>
<dbReference type="InterPro" id="IPR035899">
    <property type="entry name" value="DBL_dom_sf"/>
</dbReference>
<organism evidence="3 4">
    <name type="scientific">Diploptera punctata</name>
    <name type="common">Pacific beetle cockroach</name>
    <dbReference type="NCBI Taxonomy" id="6984"/>
    <lineage>
        <taxon>Eukaryota</taxon>
        <taxon>Metazoa</taxon>
        <taxon>Ecdysozoa</taxon>
        <taxon>Arthropoda</taxon>
        <taxon>Hexapoda</taxon>
        <taxon>Insecta</taxon>
        <taxon>Pterygota</taxon>
        <taxon>Neoptera</taxon>
        <taxon>Polyneoptera</taxon>
        <taxon>Dictyoptera</taxon>
        <taxon>Blattodea</taxon>
        <taxon>Blaberoidea</taxon>
        <taxon>Blaberidae</taxon>
        <taxon>Diplopterinae</taxon>
        <taxon>Diploptera</taxon>
    </lineage>
</organism>
<dbReference type="Pfam" id="PF00621">
    <property type="entry name" value="RhoGEF"/>
    <property type="match status" value="1"/>
</dbReference>
<dbReference type="Gene3D" id="1.20.900.10">
    <property type="entry name" value="Dbl homology (DH) domain"/>
    <property type="match status" value="1"/>
</dbReference>
<proteinExistence type="predicted"/>
<dbReference type="PANTHER" id="PTHR22826">
    <property type="entry name" value="RHO GUANINE EXCHANGE FACTOR-RELATED"/>
    <property type="match status" value="1"/>
</dbReference>
<protein>
    <recommendedName>
        <fullName evidence="2">DH domain-containing protein</fullName>
    </recommendedName>
</protein>
<evidence type="ECO:0000313" key="3">
    <source>
        <dbReference type="EMBL" id="KAJ9582112.1"/>
    </source>
</evidence>
<gene>
    <name evidence="3" type="ORF">L9F63_003568</name>
</gene>
<dbReference type="Proteomes" id="UP001233999">
    <property type="component" value="Unassembled WGS sequence"/>
</dbReference>
<dbReference type="GO" id="GO:0005085">
    <property type="term" value="F:guanyl-nucleotide exchange factor activity"/>
    <property type="evidence" value="ECO:0007669"/>
    <property type="project" value="UniProtKB-KW"/>
</dbReference>
<keyword evidence="1" id="KW-0344">Guanine-nucleotide releasing factor</keyword>
<keyword evidence="4" id="KW-1185">Reference proteome</keyword>
<dbReference type="GO" id="GO:0005737">
    <property type="term" value="C:cytoplasm"/>
    <property type="evidence" value="ECO:0007669"/>
    <property type="project" value="TreeGrafter"/>
</dbReference>
<reference evidence="3" key="1">
    <citation type="journal article" date="2023" name="IScience">
        <title>Live-bearing cockroach genome reveals convergent evolutionary mechanisms linked to viviparity in insects and beyond.</title>
        <authorList>
            <person name="Fouks B."/>
            <person name="Harrison M.C."/>
            <person name="Mikhailova A.A."/>
            <person name="Marchal E."/>
            <person name="English S."/>
            <person name="Carruthers M."/>
            <person name="Jennings E.C."/>
            <person name="Chiamaka E.L."/>
            <person name="Frigard R.A."/>
            <person name="Pippel M."/>
            <person name="Attardo G.M."/>
            <person name="Benoit J.B."/>
            <person name="Bornberg-Bauer E."/>
            <person name="Tobe S.S."/>
        </authorList>
    </citation>
    <scope>NUCLEOTIDE SEQUENCE</scope>
    <source>
        <strain evidence="3">Stay&amp;Tobe</strain>
    </source>
</reference>
<name>A0AAD7ZKL2_DIPPU</name>
<dbReference type="InterPro" id="IPR000219">
    <property type="entry name" value="DH_dom"/>
</dbReference>
<dbReference type="PROSITE" id="PS50010">
    <property type="entry name" value="DH_2"/>
    <property type="match status" value="1"/>
</dbReference>
<dbReference type="EMBL" id="JASPKZ010007829">
    <property type="protein sequence ID" value="KAJ9582112.1"/>
    <property type="molecule type" value="Genomic_DNA"/>
</dbReference>